<sequence>MFIKQVTIFKWVNGMVIWPFLLVQNMKSIEDPVFMNHEHIHARQQKELLLIPFLLWYLIEYSVLRFKYDHDKAYRNIVFEREAYIMECDLKYLENRRTWSFLRFYSNKHRL</sequence>
<protein>
    <recommendedName>
        <fullName evidence="3">DUF4157 domain-containing protein</fullName>
    </recommendedName>
</protein>
<keyword evidence="2" id="KW-1185">Reference proteome</keyword>
<dbReference type="Proteomes" id="UP001194729">
    <property type="component" value="Unassembled WGS sequence"/>
</dbReference>
<reference evidence="1 2" key="1">
    <citation type="submission" date="2020-11" db="EMBL/GenBank/DDBJ databases">
        <title>P. mediterranea TC4 genome.</title>
        <authorList>
            <person name="Molmeret M."/>
        </authorList>
    </citation>
    <scope>NUCLEOTIDE SEQUENCE [LARGE SCALE GENOMIC DNA]</scope>
    <source>
        <strain evidence="1 2">TC4</strain>
    </source>
</reference>
<gene>
    <name evidence="1" type="ORF">FNJ87_06135</name>
</gene>
<evidence type="ECO:0000313" key="2">
    <source>
        <dbReference type="Proteomes" id="UP001194729"/>
    </source>
</evidence>
<organism evidence="1 2">
    <name type="scientific">Nonlabens mediterrranea</name>
    <dbReference type="NCBI Taxonomy" id="1419947"/>
    <lineage>
        <taxon>Bacteria</taxon>
        <taxon>Pseudomonadati</taxon>
        <taxon>Bacteroidota</taxon>
        <taxon>Flavobacteriia</taxon>
        <taxon>Flavobacteriales</taxon>
        <taxon>Flavobacteriaceae</taxon>
        <taxon>Nonlabens</taxon>
    </lineage>
</organism>
<accession>A0ABS0A3K0</accession>
<evidence type="ECO:0000313" key="1">
    <source>
        <dbReference type="EMBL" id="MBF4983930.1"/>
    </source>
</evidence>
<dbReference type="EMBL" id="JADKYU010000313">
    <property type="protein sequence ID" value="MBF4983930.1"/>
    <property type="molecule type" value="Genomic_DNA"/>
</dbReference>
<evidence type="ECO:0008006" key="3">
    <source>
        <dbReference type="Google" id="ProtNLM"/>
    </source>
</evidence>
<proteinExistence type="predicted"/>
<comment type="caution">
    <text evidence="1">The sequence shown here is derived from an EMBL/GenBank/DDBJ whole genome shotgun (WGS) entry which is preliminary data.</text>
</comment>
<name>A0ABS0A3K0_9FLAO</name>